<evidence type="ECO:0000256" key="1">
    <source>
        <dbReference type="SAM" id="MobiDB-lite"/>
    </source>
</evidence>
<sequence length="93" mass="10315">MESRAVKNNKRIHVTNEASDDNSESAKKSKHSIVSKTSRKDDTLVFDSSTFLLSFASDESVIYCSVYTEKNDDIDKSSNFSPLALLMKSSSEA</sequence>
<evidence type="ECO:0000313" key="2">
    <source>
        <dbReference type="EMBL" id="CAB4156791.1"/>
    </source>
</evidence>
<reference evidence="2" key="1">
    <citation type="submission" date="2020-04" db="EMBL/GenBank/DDBJ databases">
        <authorList>
            <person name="Chiriac C."/>
            <person name="Salcher M."/>
            <person name="Ghai R."/>
            <person name="Kavagutti S V."/>
        </authorList>
    </citation>
    <scope>NUCLEOTIDE SEQUENCE</scope>
</reference>
<gene>
    <name evidence="2" type="ORF">UFOVP658_159</name>
</gene>
<feature type="region of interest" description="Disordered" evidence="1">
    <location>
        <begin position="1"/>
        <end position="34"/>
    </location>
</feature>
<accession>A0A6J5NH09</accession>
<proteinExistence type="predicted"/>
<protein>
    <submittedName>
        <fullName evidence="2">Uncharacterized protein</fullName>
    </submittedName>
</protein>
<name>A0A6J5NH09_9CAUD</name>
<organism evidence="2">
    <name type="scientific">uncultured Caudovirales phage</name>
    <dbReference type="NCBI Taxonomy" id="2100421"/>
    <lineage>
        <taxon>Viruses</taxon>
        <taxon>Duplodnaviria</taxon>
        <taxon>Heunggongvirae</taxon>
        <taxon>Uroviricota</taxon>
        <taxon>Caudoviricetes</taxon>
        <taxon>Peduoviridae</taxon>
        <taxon>Maltschvirus</taxon>
        <taxon>Maltschvirus maltsch</taxon>
    </lineage>
</organism>
<dbReference type="EMBL" id="LR796639">
    <property type="protein sequence ID" value="CAB4156791.1"/>
    <property type="molecule type" value="Genomic_DNA"/>
</dbReference>